<reference evidence="2" key="1">
    <citation type="submission" date="2023-03" db="EMBL/GenBank/DDBJ databases">
        <title>Massive genome expansion in bonnet fungi (Mycena s.s.) driven by repeated elements and novel gene families across ecological guilds.</title>
        <authorList>
            <consortium name="Lawrence Berkeley National Laboratory"/>
            <person name="Harder C.B."/>
            <person name="Miyauchi S."/>
            <person name="Viragh M."/>
            <person name="Kuo A."/>
            <person name="Thoen E."/>
            <person name="Andreopoulos B."/>
            <person name="Lu D."/>
            <person name="Skrede I."/>
            <person name="Drula E."/>
            <person name="Henrissat B."/>
            <person name="Morin E."/>
            <person name="Kohler A."/>
            <person name="Barry K."/>
            <person name="LaButti K."/>
            <person name="Morin E."/>
            <person name="Salamov A."/>
            <person name="Lipzen A."/>
            <person name="Mereny Z."/>
            <person name="Hegedus B."/>
            <person name="Baldrian P."/>
            <person name="Stursova M."/>
            <person name="Weitz H."/>
            <person name="Taylor A."/>
            <person name="Grigoriev I.V."/>
            <person name="Nagy L.G."/>
            <person name="Martin F."/>
            <person name="Kauserud H."/>
        </authorList>
    </citation>
    <scope>NUCLEOTIDE SEQUENCE</scope>
    <source>
        <strain evidence="2">CBHHK067</strain>
    </source>
</reference>
<dbReference type="AlphaFoldDB" id="A0AAD7D6H0"/>
<feature type="region of interest" description="Disordered" evidence="1">
    <location>
        <begin position="100"/>
        <end position="147"/>
    </location>
</feature>
<evidence type="ECO:0000313" key="2">
    <source>
        <dbReference type="EMBL" id="KAJ7676134.1"/>
    </source>
</evidence>
<sequence>METAFPASAPGTVDPSAMNTEFSTSVPGTAAAPSTVHTPSRSSSPLSPDAPAISNHTLESIGLNPSRPKSPPAPVPNAEAGSSRGKKTVKVVNSLAGVFGDKSAPSSSRLGADVADSDPIQDTDQAGSSSSGAGGSKPVGKAKPHRPGPADMAWYIQYILNLFAREHVASHKHDSIEQVKYAYEKTDKMKYEAEAMRLKKAKKFAGKKDGETENETAARIISELLQPSSPAESKIPRNSCVGTTRLGQEPGYVGDSDSAAFFMDADRFFVDLPLSSPCRVVDAELAHPALAQTLLTDSVVIQAVPHSTFPNPTPSHIQHDADMPPQPTIYMALRCTRRQRRHNVLPAPATRTSHGWIFAVSSRPPLMCVRGAAGCEDVAAVCDSCTASHAFLFSFLTVKGQQHPGVVDVSILMKHPTTKPGSALLIIWSSIASHGLEALLRNFGISAVVLLSISSSRRLKHRMDRSELRKELMLCTTHVTADQSIAHAEFSTGEQMLTFVVGDSAPSSARMTQPNTLVADIFEDPADMDVNFDASTPAPPEIHNSDNPPLLFCGDGDEDRWDPEPTLNPEPELDDDLLEQVQLSPWKLLKGEFEGEELRHEIHLTDKALNAIQAHNLKANIDLGTHAYQKTIRAFPQLCDLPSLYQLQSEIAFLLGVNPVKCDCCKRSCCCFAGPYAELEECPYCEEPWFNSAAILGPSHPPSQSTLLKQENV</sequence>
<dbReference type="Proteomes" id="UP001221757">
    <property type="component" value="Unassembled WGS sequence"/>
</dbReference>
<accession>A0AAD7D6H0</accession>
<protein>
    <submittedName>
        <fullName evidence="2">Uncharacterized protein</fullName>
    </submittedName>
</protein>
<evidence type="ECO:0000313" key="3">
    <source>
        <dbReference type="Proteomes" id="UP001221757"/>
    </source>
</evidence>
<evidence type="ECO:0000256" key="1">
    <source>
        <dbReference type="SAM" id="MobiDB-lite"/>
    </source>
</evidence>
<organism evidence="2 3">
    <name type="scientific">Mycena rosella</name>
    <name type="common">Pink bonnet</name>
    <name type="synonym">Agaricus rosellus</name>
    <dbReference type="NCBI Taxonomy" id="1033263"/>
    <lineage>
        <taxon>Eukaryota</taxon>
        <taxon>Fungi</taxon>
        <taxon>Dikarya</taxon>
        <taxon>Basidiomycota</taxon>
        <taxon>Agaricomycotina</taxon>
        <taxon>Agaricomycetes</taxon>
        <taxon>Agaricomycetidae</taxon>
        <taxon>Agaricales</taxon>
        <taxon>Marasmiineae</taxon>
        <taxon>Mycenaceae</taxon>
        <taxon>Mycena</taxon>
    </lineage>
</organism>
<feature type="region of interest" description="Disordered" evidence="1">
    <location>
        <begin position="1"/>
        <end position="87"/>
    </location>
</feature>
<proteinExistence type="predicted"/>
<feature type="compositionally biased region" description="Polar residues" evidence="1">
    <location>
        <begin position="17"/>
        <end position="27"/>
    </location>
</feature>
<keyword evidence="3" id="KW-1185">Reference proteome</keyword>
<gene>
    <name evidence="2" type="ORF">B0H17DRAFT_1140111</name>
</gene>
<comment type="caution">
    <text evidence="2">The sequence shown here is derived from an EMBL/GenBank/DDBJ whole genome shotgun (WGS) entry which is preliminary data.</text>
</comment>
<dbReference type="EMBL" id="JARKIE010000146">
    <property type="protein sequence ID" value="KAJ7676134.1"/>
    <property type="molecule type" value="Genomic_DNA"/>
</dbReference>
<feature type="compositionally biased region" description="Polar residues" evidence="1">
    <location>
        <begin position="35"/>
        <end position="46"/>
    </location>
</feature>
<name>A0AAD7D6H0_MYCRO</name>